<dbReference type="InterPro" id="IPR001130">
    <property type="entry name" value="TatD-like"/>
</dbReference>
<dbReference type="Proteomes" id="UP000246740">
    <property type="component" value="Unassembled WGS sequence"/>
</dbReference>
<dbReference type="PANTHER" id="PTHR47345:SF1">
    <property type="entry name" value="CUT9-INTERACTING PROTEIN SCN1"/>
    <property type="match status" value="1"/>
</dbReference>
<organism evidence="1 2">
    <name type="scientific">Testicularia cyperi</name>
    <dbReference type="NCBI Taxonomy" id="1882483"/>
    <lineage>
        <taxon>Eukaryota</taxon>
        <taxon>Fungi</taxon>
        <taxon>Dikarya</taxon>
        <taxon>Basidiomycota</taxon>
        <taxon>Ustilaginomycotina</taxon>
        <taxon>Ustilaginomycetes</taxon>
        <taxon>Ustilaginales</taxon>
        <taxon>Anthracoideaceae</taxon>
        <taxon>Testicularia</taxon>
    </lineage>
</organism>
<name>A0A317XRJ5_9BASI</name>
<protein>
    <submittedName>
        <fullName evidence="1">Metallo-dependent hydrolase</fullName>
    </submittedName>
</protein>
<dbReference type="InterPro" id="IPR032466">
    <property type="entry name" value="Metal_Hydrolase"/>
</dbReference>
<dbReference type="PANTHER" id="PTHR47345">
    <property type="entry name" value="CUT9-INTERACTING PROTEIN SCN1"/>
    <property type="match status" value="1"/>
</dbReference>
<dbReference type="SUPFAM" id="SSF51556">
    <property type="entry name" value="Metallo-dependent hydrolases"/>
    <property type="match status" value="1"/>
</dbReference>
<dbReference type="FunCoup" id="A0A317XRJ5">
    <property type="interactions" value="11"/>
</dbReference>
<proteinExistence type="predicted"/>
<accession>A0A317XRJ5</accession>
<dbReference type="EMBL" id="KZ819193">
    <property type="protein sequence ID" value="PWY99920.1"/>
    <property type="molecule type" value="Genomic_DNA"/>
</dbReference>
<gene>
    <name evidence="1" type="ORF">BCV70DRAFT_102664</name>
</gene>
<evidence type="ECO:0000313" key="2">
    <source>
        <dbReference type="Proteomes" id="UP000246740"/>
    </source>
</evidence>
<dbReference type="OrthoDB" id="413993at2759"/>
<dbReference type="GO" id="GO:0016788">
    <property type="term" value="F:hydrolase activity, acting on ester bonds"/>
    <property type="evidence" value="ECO:0007669"/>
    <property type="project" value="InterPro"/>
</dbReference>
<sequence>MSAIDGDGERGPDGLIEPSGDIAALLIDTHCHPTDDPIAYTCEDQEALSREIERAHLWKVVCMSTNARDQDMVAYLAEANKDKVVPCFGWHPWFSHQISLRDPAPSKQEHYTEVFGGASEELVEIWDQLPDPISIAQVAQNIARAFERFPAALLGEVGIDRAFRIPRKWWSYDPRAEAAPVQEGSKLTKLKTPPAHQLEVLRRQIDVALRYGRNVSLHSVQAAGMTVELLDSLRNADPTAFGSIRVSLHSCTLDNNVVRSVSKKHANVYFGFSSTINRKQMCKADCLAGLDAQRALLESDYHTVKDMAAFLFQGVQYFAKTYGMSDVEAAKQLQSNWKRFYSTYPADVRGETDSSGSTDSDSSE</sequence>
<dbReference type="Pfam" id="PF01026">
    <property type="entry name" value="TatD_DNase"/>
    <property type="match status" value="1"/>
</dbReference>
<dbReference type="InterPro" id="IPR053044">
    <property type="entry name" value="Metallo-hydrolase/TatD-type"/>
</dbReference>
<keyword evidence="2" id="KW-1185">Reference proteome</keyword>
<evidence type="ECO:0000313" key="1">
    <source>
        <dbReference type="EMBL" id="PWY99920.1"/>
    </source>
</evidence>
<keyword evidence="1" id="KW-0378">Hydrolase</keyword>
<dbReference type="Gene3D" id="3.20.20.140">
    <property type="entry name" value="Metal-dependent hydrolases"/>
    <property type="match status" value="1"/>
</dbReference>
<dbReference type="InParanoid" id="A0A317XRJ5"/>
<dbReference type="AlphaFoldDB" id="A0A317XRJ5"/>
<reference evidence="1 2" key="1">
    <citation type="journal article" date="2018" name="Mol. Biol. Evol.">
        <title>Broad Genomic Sampling Reveals a Smut Pathogenic Ancestry of the Fungal Clade Ustilaginomycotina.</title>
        <authorList>
            <person name="Kijpornyongpan T."/>
            <person name="Mondo S.J."/>
            <person name="Barry K."/>
            <person name="Sandor L."/>
            <person name="Lee J."/>
            <person name="Lipzen A."/>
            <person name="Pangilinan J."/>
            <person name="LaButti K."/>
            <person name="Hainaut M."/>
            <person name="Henrissat B."/>
            <person name="Grigoriev I.V."/>
            <person name="Spatafora J.W."/>
            <person name="Aime M.C."/>
        </authorList>
    </citation>
    <scope>NUCLEOTIDE SEQUENCE [LARGE SCALE GENOMIC DNA]</scope>
    <source>
        <strain evidence="1 2">MCA 3645</strain>
    </source>
</reference>